<evidence type="ECO:0000256" key="3">
    <source>
        <dbReference type="SAM" id="Coils"/>
    </source>
</evidence>
<evidence type="ECO:0008006" key="7">
    <source>
        <dbReference type="Google" id="ProtNLM"/>
    </source>
</evidence>
<feature type="region of interest" description="Disordered" evidence="4">
    <location>
        <begin position="837"/>
        <end position="914"/>
    </location>
</feature>
<dbReference type="NCBIfam" id="TIGR00756">
    <property type="entry name" value="PPR"/>
    <property type="match status" value="9"/>
</dbReference>
<feature type="repeat" description="PPR" evidence="2">
    <location>
        <begin position="203"/>
        <end position="237"/>
    </location>
</feature>
<dbReference type="SUPFAM" id="SSF48452">
    <property type="entry name" value="TPR-like"/>
    <property type="match status" value="1"/>
</dbReference>
<accession>A0A7N2M9A0</accession>
<feature type="coiled-coil region" evidence="3">
    <location>
        <begin position="990"/>
        <end position="1041"/>
    </location>
</feature>
<dbReference type="InParanoid" id="A0A7N2M9A0"/>
<dbReference type="PROSITE" id="PS51257">
    <property type="entry name" value="PROKAR_LIPOPROTEIN"/>
    <property type="match status" value="1"/>
</dbReference>
<evidence type="ECO:0000313" key="6">
    <source>
        <dbReference type="Proteomes" id="UP000594261"/>
    </source>
</evidence>
<dbReference type="Pfam" id="PF20431">
    <property type="entry name" value="E_motif"/>
    <property type="match status" value="1"/>
</dbReference>
<keyword evidence="1" id="KW-0677">Repeat</keyword>
<feature type="repeat" description="PPR" evidence="2">
    <location>
        <begin position="102"/>
        <end position="136"/>
    </location>
</feature>
<sequence length="1318" mass="144906">MESKTTTHLANLLQSCIDKKSHLAGKLIHAFILRIGLASDSFLSNRLIELYSKCGKIHSAHQVFDQIPHKGVYSWNAILGAHCKAGNLHDAYTLFVKMPERNTVSWNTLISAFARSGFEKKALDAYDSMISEAFLPTRFTLASVFSACGALEDSKSGRRCHGLVIKIGLDVNMYVANALLCMYAKCGLLRDAIRVFEDMPEHNEVTFTAMMGGLVQTDRVVEALEMFRLMCRKGIGIDSVSLSSILGVCARGVCGDFGQDDLNAVLSYNVHGQQVHGLTIKLGFERDLHLNNSLLDMYAKNGDMDSAEKVFANLSEVSVVSWNVMIAGYGQKYQSEKAVEYLQRMQCSGFDPDEVTYINLLAACIKSGDIETGRRMFDSMPCPSVSSWNAMLSGYAQSGNHKEAIKLFREMQFQSVHSDRTTLAIILSSCAATGLLESGKQVHAASQKAFFHTDIYVASGLVGMYAKCGKTEMATRIFSNMSELDIVCWNSMIAGFSFNSLDMEAFTLFKQMRQNGMCPTQFSYATVLSCCAKVSSSFQGRQVHAQIAKDGYMNDIFVGIALIDMYSKCGDVDGARCFFDMMPGKNTVTWNEMIHGYAQNGHGYEAVCLYNDMISSGEKPDGITFVAVLTACSHSGLVDVGIEIFDSMHQEHGVEPFLDHYTCIIDSLGRAGRFHEAEMLIDKMPYKDDPVIWEVLLSSCRVHANVNLAKRAADELFHLDPQNSAPYVLLANIYSSLGRWDDVKAVRELMSEKQVIKEPGYSWIDYRNEMQTYKVDKDLRMVNVKAQALQVMIFFTATATDNSKGREQPLCARKAYGLDHIHISTLMPRPRLERFVPGARQSNQPPPPEGRGQVPQPSPPPQAGRARKKQKVTDQPSTCPGEVAAQTPPRPTGGIVIREPPTEAGTGGASSSQVAPAWEPKILLDGKPLPSTACIRMWDKGEGGRIAQSLAEALQLPEDVHAFEDGSEESVGRRLEWHAIAAAQMAHIVAARARELAEESEREKEAREAAVKTAKEKLKAADSAEKKAAVAEKNRSLAEKRCAELLTQQNETELKLAQAISLNTSNAEEIADLRAGLAAAEQKWYDVGFADAENSVEPVVARARNMGFEAGWFAALQAMGVPEDSHLRDPGQIPFPSPAPAAQGTPVAIDEEETASMRELVEQIDAHAEPEEMEVTSIPTVQELLGFHLLGDSDRAEDQVSILRLLFVGFRLLGDSDRTEGQASVLRDLSVGFHLLGDSDRAEDQVSVLRLLFVGFRLLGDSDRTEGQASVLRDLSVGFHLLGDSDRAEDQVSVLRLLFVGFRLLGDSDRTESQASVL</sequence>
<keyword evidence="6" id="KW-1185">Reference proteome</keyword>
<evidence type="ECO:0000256" key="2">
    <source>
        <dbReference type="PROSITE-ProRule" id="PRU00708"/>
    </source>
</evidence>
<dbReference type="Pfam" id="PF01535">
    <property type="entry name" value="PPR"/>
    <property type="match status" value="6"/>
</dbReference>
<dbReference type="PROSITE" id="PS51375">
    <property type="entry name" value="PPR"/>
    <property type="match status" value="8"/>
</dbReference>
<dbReference type="Pfam" id="PF13041">
    <property type="entry name" value="PPR_2"/>
    <property type="match status" value="5"/>
</dbReference>
<reference evidence="5 6" key="1">
    <citation type="journal article" date="2016" name="G3 (Bethesda)">
        <title>First Draft Assembly and Annotation of the Genome of a California Endemic Oak Quercus lobata Nee (Fagaceae).</title>
        <authorList>
            <person name="Sork V.L."/>
            <person name="Fitz-Gibbon S.T."/>
            <person name="Puiu D."/>
            <person name="Crepeau M."/>
            <person name="Gugger P.F."/>
            <person name="Sherman R."/>
            <person name="Stevens K."/>
            <person name="Langley C.H."/>
            <person name="Pellegrini M."/>
            <person name="Salzberg S.L."/>
        </authorList>
    </citation>
    <scope>NUCLEOTIDE SEQUENCE [LARGE SCALE GENOMIC DNA]</scope>
    <source>
        <strain evidence="5 6">cv. SW786</strain>
    </source>
</reference>
<dbReference type="Gramene" id="QL07p046894:mrna">
    <property type="protein sequence ID" value="QL07p046894:mrna"/>
    <property type="gene ID" value="QL07p046894"/>
</dbReference>
<dbReference type="PANTHER" id="PTHR47926">
    <property type="entry name" value="PENTATRICOPEPTIDE REPEAT-CONTAINING PROTEIN"/>
    <property type="match status" value="1"/>
</dbReference>
<dbReference type="GO" id="GO:0009451">
    <property type="term" value="P:RNA modification"/>
    <property type="evidence" value="ECO:0007669"/>
    <property type="project" value="InterPro"/>
</dbReference>
<dbReference type="Gene3D" id="1.25.40.10">
    <property type="entry name" value="Tetratricopeptide repeat domain"/>
    <property type="match status" value="6"/>
</dbReference>
<evidence type="ECO:0000313" key="5">
    <source>
        <dbReference type="EnsemblPlants" id="QL07p046894:mrna"/>
    </source>
</evidence>
<feature type="repeat" description="PPR" evidence="2">
    <location>
        <begin position="318"/>
        <end position="352"/>
    </location>
</feature>
<feature type="repeat" description="PPR" evidence="2">
    <location>
        <begin position="71"/>
        <end position="101"/>
    </location>
</feature>
<dbReference type="InterPro" id="IPR002885">
    <property type="entry name" value="PPR_rpt"/>
</dbReference>
<dbReference type="GO" id="GO:0003723">
    <property type="term" value="F:RNA binding"/>
    <property type="evidence" value="ECO:0007669"/>
    <property type="project" value="InterPro"/>
</dbReference>
<reference evidence="5" key="2">
    <citation type="submission" date="2021-01" db="UniProtKB">
        <authorList>
            <consortium name="EnsemblPlants"/>
        </authorList>
    </citation>
    <scope>IDENTIFICATION</scope>
</reference>
<feature type="repeat" description="PPR" evidence="2">
    <location>
        <begin position="172"/>
        <end position="202"/>
    </location>
</feature>
<dbReference type="FunCoup" id="A0A7N2M9A0">
    <property type="interactions" value="303"/>
</dbReference>
<protein>
    <recommendedName>
        <fullName evidence="7">Pentatricopeptide repeat-containing protein</fullName>
    </recommendedName>
</protein>
<dbReference type="FunFam" id="1.25.40.10:FF:000285">
    <property type="entry name" value="Pentatricopeptide repeat-containing protein, chloroplastic"/>
    <property type="match status" value="2"/>
</dbReference>
<dbReference type="InterPro" id="IPR046960">
    <property type="entry name" value="PPR_At4g14850-like_plant"/>
</dbReference>
<dbReference type="PANTHER" id="PTHR47926:SF343">
    <property type="entry name" value="PENTACOTRIPEPTIDE-REPEAT REGION OF PRORP DOMAIN-CONTAINING PROTEIN"/>
    <property type="match status" value="1"/>
</dbReference>
<dbReference type="InterPro" id="IPR011990">
    <property type="entry name" value="TPR-like_helical_dom_sf"/>
</dbReference>
<feature type="repeat" description="PPR" evidence="2">
    <location>
        <begin position="384"/>
        <end position="418"/>
    </location>
</feature>
<organism evidence="5 6">
    <name type="scientific">Quercus lobata</name>
    <name type="common">Valley oak</name>
    <dbReference type="NCBI Taxonomy" id="97700"/>
    <lineage>
        <taxon>Eukaryota</taxon>
        <taxon>Viridiplantae</taxon>
        <taxon>Streptophyta</taxon>
        <taxon>Embryophyta</taxon>
        <taxon>Tracheophyta</taxon>
        <taxon>Spermatophyta</taxon>
        <taxon>Magnoliopsida</taxon>
        <taxon>eudicotyledons</taxon>
        <taxon>Gunneridae</taxon>
        <taxon>Pentapetalae</taxon>
        <taxon>rosids</taxon>
        <taxon>fabids</taxon>
        <taxon>Fagales</taxon>
        <taxon>Fagaceae</taxon>
        <taxon>Quercus</taxon>
    </lineage>
</organism>
<evidence type="ECO:0000256" key="4">
    <source>
        <dbReference type="SAM" id="MobiDB-lite"/>
    </source>
</evidence>
<evidence type="ECO:0000256" key="1">
    <source>
        <dbReference type="ARBA" id="ARBA00022737"/>
    </source>
</evidence>
<feature type="repeat" description="PPR" evidence="2">
    <location>
        <begin position="485"/>
        <end position="519"/>
    </location>
</feature>
<dbReference type="FunFam" id="1.25.40.10:FF:000782">
    <property type="entry name" value="Pentatricopeptide repeat-containing protein"/>
    <property type="match status" value="1"/>
</dbReference>
<dbReference type="EnsemblPlants" id="QL07p046894:mrna">
    <property type="protein sequence ID" value="QL07p046894:mrna"/>
    <property type="gene ID" value="QL07p046894"/>
</dbReference>
<dbReference type="FunFam" id="1.25.40.10:FF:000688">
    <property type="entry name" value="Pentatricopeptide repeat-containing protein"/>
    <property type="match status" value="1"/>
</dbReference>
<dbReference type="Proteomes" id="UP000594261">
    <property type="component" value="Chromosome 7"/>
</dbReference>
<dbReference type="FunFam" id="1.25.40.10:FF:000090">
    <property type="entry name" value="Pentatricopeptide repeat-containing protein, chloroplastic"/>
    <property type="match status" value="1"/>
</dbReference>
<dbReference type="InterPro" id="IPR046848">
    <property type="entry name" value="E_motif"/>
</dbReference>
<keyword evidence="3" id="KW-0175">Coiled coil</keyword>
<dbReference type="FunFam" id="1.25.40.10:FF:000442">
    <property type="entry name" value="Pentatricopeptide repeat-containing protein At3g49710"/>
    <property type="match status" value="1"/>
</dbReference>
<dbReference type="EMBL" id="LRBV02000007">
    <property type="status" value="NOT_ANNOTATED_CDS"/>
    <property type="molecule type" value="Genomic_DNA"/>
</dbReference>
<name>A0A7N2M9A0_QUELO</name>
<feature type="repeat" description="PPR" evidence="2">
    <location>
        <begin position="586"/>
        <end position="620"/>
    </location>
</feature>
<proteinExistence type="predicted"/>